<comment type="caution">
    <text evidence="1">The sequence shown here is derived from an EMBL/GenBank/DDBJ whole genome shotgun (WGS) entry which is preliminary data.</text>
</comment>
<protein>
    <submittedName>
        <fullName evidence="1">Uncharacterized protein</fullName>
    </submittedName>
</protein>
<keyword evidence="2" id="KW-1185">Reference proteome</keyword>
<dbReference type="EMBL" id="BPLQ01004707">
    <property type="protein sequence ID" value="GIY10071.1"/>
    <property type="molecule type" value="Genomic_DNA"/>
</dbReference>
<proteinExistence type="predicted"/>
<dbReference type="AlphaFoldDB" id="A0AAV4QNW2"/>
<name>A0AAV4QNW2_9ARAC</name>
<sequence>MGSGYLKASLNIFWMHALSSDSPGSKQESFPPHRFIVPVIGFDKKLLFHTCSVNTTVLNIKCNFNCSQFVFRIIFFVLIFERIKPTRQVMSCIPCFT</sequence>
<dbReference type="Proteomes" id="UP001054837">
    <property type="component" value="Unassembled WGS sequence"/>
</dbReference>
<evidence type="ECO:0000313" key="2">
    <source>
        <dbReference type="Proteomes" id="UP001054837"/>
    </source>
</evidence>
<evidence type="ECO:0000313" key="1">
    <source>
        <dbReference type="EMBL" id="GIY10071.1"/>
    </source>
</evidence>
<accession>A0AAV4QNW2</accession>
<reference evidence="1 2" key="1">
    <citation type="submission" date="2021-06" db="EMBL/GenBank/DDBJ databases">
        <title>Caerostris darwini draft genome.</title>
        <authorList>
            <person name="Kono N."/>
            <person name="Arakawa K."/>
        </authorList>
    </citation>
    <scope>NUCLEOTIDE SEQUENCE [LARGE SCALE GENOMIC DNA]</scope>
</reference>
<gene>
    <name evidence="1" type="ORF">CDAR_64241</name>
</gene>
<organism evidence="1 2">
    <name type="scientific">Caerostris darwini</name>
    <dbReference type="NCBI Taxonomy" id="1538125"/>
    <lineage>
        <taxon>Eukaryota</taxon>
        <taxon>Metazoa</taxon>
        <taxon>Ecdysozoa</taxon>
        <taxon>Arthropoda</taxon>
        <taxon>Chelicerata</taxon>
        <taxon>Arachnida</taxon>
        <taxon>Araneae</taxon>
        <taxon>Araneomorphae</taxon>
        <taxon>Entelegynae</taxon>
        <taxon>Araneoidea</taxon>
        <taxon>Araneidae</taxon>
        <taxon>Caerostris</taxon>
    </lineage>
</organism>